<dbReference type="AlphaFoldDB" id="A0A316DV14"/>
<evidence type="ECO:0000313" key="2">
    <source>
        <dbReference type="EMBL" id="PWK20413.1"/>
    </source>
</evidence>
<dbReference type="SUPFAM" id="SSF82771">
    <property type="entry name" value="GIY-YIG endonuclease"/>
    <property type="match status" value="1"/>
</dbReference>
<keyword evidence="2" id="KW-0255">Endonuclease</keyword>
<keyword evidence="2" id="KW-0378">Hydrolase</keyword>
<gene>
    <name evidence="2" type="ORF">LX78_00113</name>
</gene>
<dbReference type="Proteomes" id="UP000245430">
    <property type="component" value="Unassembled WGS sequence"/>
</dbReference>
<dbReference type="InterPro" id="IPR000305">
    <property type="entry name" value="GIY-YIG_endonuc"/>
</dbReference>
<dbReference type="EMBL" id="QGGP01000001">
    <property type="protein sequence ID" value="PWK20413.1"/>
    <property type="molecule type" value="Genomic_DNA"/>
</dbReference>
<accession>A0A316DV14</accession>
<dbReference type="Gene3D" id="3.40.1440.10">
    <property type="entry name" value="GIY-YIG endonuclease"/>
    <property type="match status" value="1"/>
</dbReference>
<dbReference type="RefSeq" id="WP_109680694.1">
    <property type="nucleotide sequence ID" value="NZ_QGGP01000001.1"/>
</dbReference>
<reference evidence="2 3" key="1">
    <citation type="submission" date="2018-05" db="EMBL/GenBank/DDBJ databases">
        <title>Genomic Encyclopedia of Archaeal and Bacterial Type Strains, Phase II (KMG-II): from individual species to whole genera.</title>
        <authorList>
            <person name="Goeker M."/>
        </authorList>
    </citation>
    <scope>NUCLEOTIDE SEQUENCE [LARGE SCALE GENOMIC DNA]</scope>
    <source>
        <strain evidence="2 3">DSM 22637</strain>
    </source>
</reference>
<sequence>MYCVYILYSDTYDKYYVGMSHNVQSRLKEHNRGKTKSTKAYTPWRVVHIEKFETRILARNREVYLKTAAGRKWRKSNLGD</sequence>
<evidence type="ECO:0000259" key="1">
    <source>
        <dbReference type="PROSITE" id="PS50164"/>
    </source>
</evidence>
<dbReference type="GO" id="GO:0004519">
    <property type="term" value="F:endonuclease activity"/>
    <property type="evidence" value="ECO:0007669"/>
    <property type="project" value="UniProtKB-KW"/>
</dbReference>
<comment type="caution">
    <text evidence="2">The sequence shown here is derived from an EMBL/GenBank/DDBJ whole genome shotgun (WGS) entry which is preliminary data.</text>
</comment>
<dbReference type="InterPro" id="IPR035901">
    <property type="entry name" value="GIY-YIG_endonuc_sf"/>
</dbReference>
<dbReference type="CDD" id="cd10449">
    <property type="entry name" value="GIY-YIG_SLX1_like"/>
    <property type="match status" value="1"/>
</dbReference>
<dbReference type="Pfam" id="PF01541">
    <property type="entry name" value="GIY-YIG"/>
    <property type="match status" value="1"/>
</dbReference>
<dbReference type="OrthoDB" id="1495241at2"/>
<proteinExistence type="predicted"/>
<feature type="domain" description="GIY-YIG" evidence="1">
    <location>
        <begin position="1"/>
        <end position="77"/>
    </location>
</feature>
<organism evidence="2 3">
    <name type="scientific">Xanthomarina spongicola</name>
    <dbReference type="NCBI Taxonomy" id="570520"/>
    <lineage>
        <taxon>Bacteria</taxon>
        <taxon>Pseudomonadati</taxon>
        <taxon>Bacteroidota</taxon>
        <taxon>Flavobacteriia</taxon>
        <taxon>Flavobacteriales</taxon>
        <taxon>Flavobacteriaceae</taxon>
        <taxon>Xanthomarina</taxon>
    </lineage>
</organism>
<name>A0A316DV14_9FLAO</name>
<keyword evidence="2" id="KW-0540">Nuclease</keyword>
<keyword evidence="3" id="KW-1185">Reference proteome</keyword>
<protein>
    <submittedName>
        <fullName evidence="2">Putative endonuclease</fullName>
    </submittedName>
</protein>
<evidence type="ECO:0000313" key="3">
    <source>
        <dbReference type="Proteomes" id="UP000245430"/>
    </source>
</evidence>
<dbReference type="PROSITE" id="PS50164">
    <property type="entry name" value="GIY_YIG"/>
    <property type="match status" value="1"/>
</dbReference>